<evidence type="ECO:0000256" key="7">
    <source>
        <dbReference type="SAM" id="Phobius"/>
    </source>
</evidence>
<evidence type="ECO:0000256" key="2">
    <source>
        <dbReference type="ARBA" id="ARBA00007362"/>
    </source>
</evidence>
<keyword evidence="10" id="KW-1185">Reference proteome</keyword>
<feature type="domain" description="EamA" evidence="8">
    <location>
        <begin position="167"/>
        <end position="305"/>
    </location>
</feature>
<feature type="transmembrane region" description="Helical" evidence="7">
    <location>
        <begin position="49"/>
        <end position="71"/>
    </location>
</feature>
<proteinExistence type="inferred from homology"/>
<feature type="transmembrane region" description="Helical" evidence="7">
    <location>
        <begin position="236"/>
        <end position="255"/>
    </location>
</feature>
<feature type="transmembrane region" description="Helical" evidence="7">
    <location>
        <begin position="197"/>
        <end position="216"/>
    </location>
</feature>
<evidence type="ECO:0000313" key="10">
    <source>
        <dbReference type="Proteomes" id="UP000271031"/>
    </source>
</evidence>
<feature type="region of interest" description="Disordered" evidence="6">
    <location>
        <begin position="314"/>
        <end position="336"/>
    </location>
</feature>
<dbReference type="SUPFAM" id="SSF103481">
    <property type="entry name" value="Multidrug resistance efflux transporter EmrE"/>
    <property type="match status" value="2"/>
</dbReference>
<feature type="compositionally biased region" description="Polar residues" evidence="6">
    <location>
        <begin position="320"/>
        <end position="336"/>
    </location>
</feature>
<sequence length="336" mass="35726">MTKWNKAEVHALVKSSKYSVIIIALLSVYLFWGGTYLGIKVAVETMPPFIMAGFRFFVAGCVLYAIAHAQGHSRPSLTEWKNAGIVGALLLLGGNGAVAWAEQKVPSAIASLLVATVPLWILLFQSVGTNRLKPSKGIIAGMGLGFLGIAVLVLQPGGTGTRAMDTLGILALLLGSISWSAGSLFSRRAQLPSSPLMSTALQMIGGGILLAIASFFLDDWSSFHISAISLRSYLALAYLIVFGSIIAYTAYIWLLKNAEPTWVSTYAFVNPVVAVFLGWFAANEQLTPRAWVAAAIIIAAVVIITLFRSSKASAGKKQPHSNADNIGKSTSLPGRE</sequence>
<feature type="transmembrane region" description="Helical" evidence="7">
    <location>
        <begin position="262"/>
        <end position="282"/>
    </location>
</feature>
<feature type="transmembrane region" description="Helical" evidence="7">
    <location>
        <begin position="20"/>
        <end position="43"/>
    </location>
</feature>
<feature type="transmembrane region" description="Helical" evidence="7">
    <location>
        <begin position="107"/>
        <end position="125"/>
    </location>
</feature>
<dbReference type="OrthoDB" id="67135at2"/>
<organism evidence="9 10">
    <name type="scientific">Brevibacillus fluminis</name>
    <dbReference type="NCBI Taxonomy" id="511487"/>
    <lineage>
        <taxon>Bacteria</taxon>
        <taxon>Bacillati</taxon>
        <taxon>Bacillota</taxon>
        <taxon>Bacilli</taxon>
        <taxon>Bacillales</taxon>
        <taxon>Paenibacillaceae</taxon>
        <taxon>Brevibacillus</taxon>
    </lineage>
</organism>
<keyword evidence="3 7" id="KW-0812">Transmembrane</keyword>
<dbReference type="InterPro" id="IPR037185">
    <property type="entry name" value="EmrE-like"/>
</dbReference>
<evidence type="ECO:0000256" key="1">
    <source>
        <dbReference type="ARBA" id="ARBA00004127"/>
    </source>
</evidence>
<feature type="transmembrane region" description="Helical" evidence="7">
    <location>
        <begin position="83"/>
        <end position="101"/>
    </location>
</feature>
<evidence type="ECO:0000256" key="4">
    <source>
        <dbReference type="ARBA" id="ARBA00022989"/>
    </source>
</evidence>
<protein>
    <submittedName>
        <fullName evidence="9">Drug/metabolite exporter YedA</fullName>
    </submittedName>
</protein>
<name>A0A3M8DQ73_9BACL</name>
<comment type="subcellular location">
    <subcellularLocation>
        <location evidence="1">Endomembrane system</location>
        <topology evidence="1">Multi-pass membrane protein</topology>
    </subcellularLocation>
</comment>
<feature type="domain" description="EamA" evidence="8">
    <location>
        <begin position="21"/>
        <end position="153"/>
    </location>
</feature>
<dbReference type="Proteomes" id="UP000271031">
    <property type="component" value="Unassembled WGS sequence"/>
</dbReference>
<feature type="transmembrane region" description="Helical" evidence="7">
    <location>
        <begin position="167"/>
        <end position="185"/>
    </location>
</feature>
<dbReference type="AlphaFoldDB" id="A0A3M8DQ73"/>
<dbReference type="PANTHER" id="PTHR32322">
    <property type="entry name" value="INNER MEMBRANE TRANSPORTER"/>
    <property type="match status" value="1"/>
</dbReference>
<keyword evidence="4 7" id="KW-1133">Transmembrane helix</keyword>
<keyword evidence="5 7" id="KW-0472">Membrane</keyword>
<feature type="transmembrane region" description="Helical" evidence="7">
    <location>
        <begin position="288"/>
        <end position="307"/>
    </location>
</feature>
<evidence type="ECO:0000313" key="9">
    <source>
        <dbReference type="EMBL" id="RNB90263.1"/>
    </source>
</evidence>
<dbReference type="NCBIfam" id="NF008432">
    <property type="entry name" value="PRK11272.1"/>
    <property type="match status" value="1"/>
</dbReference>
<dbReference type="RefSeq" id="WP_122917191.1">
    <property type="nucleotide sequence ID" value="NZ_RHHQ01000007.1"/>
</dbReference>
<gene>
    <name evidence="9" type="primary">yedA</name>
    <name evidence="9" type="ORF">EDM56_07035</name>
</gene>
<reference evidence="9 10" key="1">
    <citation type="submission" date="2018-10" db="EMBL/GenBank/DDBJ databases">
        <title>Phylogenomics of Brevibacillus.</title>
        <authorList>
            <person name="Dunlap C."/>
        </authorList>
    </citation>
    <scope>NUCLEOTIDE SEQUENCE [LARGE SCALE GENOMIC DNA]</scope>
    <source>
        <strain evidence="9 10">JCM 15716</strain>
    </source>
</reference>
<evidence type="ECO:0000256" key="3">
    <source>
        <dbReference type="ARBA" id="ARBA00022692"/>
    </source>
</evidence>
<dbReference type="InterPro" id="IPR050638">
    <property type="entry name" value="AA-Vitamin_Transporters"/>
</dbReference>
<dbReference type="InterPro" id="IPR000620">
    <property type="entry name" value="EamA_dom"/>
</dbReference>
<evidence type="ECO:0000259" key="8">
    <source>
        <dbReference type="Pfam" id="PF00892"/>
    </source>
</evidence>
<dbReference type="PANTHER" id="PTHR32322:SF2">
    <property type="entry name" value="EAMA DOMAIN-CONTAINING PROTEIN"/>
    <property type="match status" value="1"/>
</dbReference>
<dbReference type="Pfam" id="PF00892">
    <property type="entry name" value="EamA"/>
    <property type="match status" value="2"/>
</dbReference>
<dbReference type="EMBL" id="RHHQ01000007">
    <property type="protein sequence ID" value="RNB90263.1"/>
    <property type="molecule type" value="Genomic_DNA"/>
</dbReference>
<feature type="transmembrane region" description="Helical" evidence="7">
    <location>
        <begin position="137"/>
        <end position="155"/>
    </location>
</feature>
<evidence type="ECO:0000256" key="5">
    <source>
        <dbReference type="ARBA" id="ARBA00023136"/>
    </source>
</evidence>
<dbReference type="GO" id="GO:0016020">
    <property type="term" value="C:membrane"/>
    <property type="evidence" value="ECO:0007669"/>
    <property type="project" value="UniProtKB-SubCell"/>
</dbReference>
<accession>A0A3M8DQ73</accession>
<evidence type="ECO:0000256" key="6">
    <source>
        <dbReference type="SAM" id="MobiDB-lite"/>
    </source>
</evidence>
<comment type="similarity">
    <text evidence="2">Belongs to the EamA transporter family.</text>
</comment>
<comment type="caution">
    <text evidence="9">The sequence shown here is derived from an EMBL/GenBank/DDBJ whole genome shotgun (WGS) entry which is preliminary data.</text>
</comment>